<gene>
    <name evidence="3" type="ORF">SCFA_1400003</name>
</gene>
<dbReference type="Gene3D" id="3.40.960.10">
    <property type="entry name" value="VSR Endonuclease"/>
    <property type="match status" value="1"/>
</dbReference>
<feature type="region of interest" description="Disordered" evidence="1">
    <location>
        <begin position="1"/>
        <end position="22"/>
    </location>
</feature>
<evidence type="ECO:0000259" key="2">
    <source>
        <dbReference type="Pfam" id="PF04480"/>
    </source>
</evidence>
<accession>A0A485LX43</accession>
<dbReference type="InterPro" id="IPR047216">
    <property type="entry name" value="Endonuclease_DUF559_bact"/>
</dbReference>
<dbReference type="Pfam" id="PF04480">
    <property type="entry name" value="DUF559"/>
    <property type="match status" value="1"/>
</dbReference>
<dbReference type="EMBL" id="CAADRM010000047">
    <property type="protein sequence ID" value="VFU12628.1"/>
    <property type="molecule type" value="Genomic_DNA"/>
</dbReference>
<protein>
    <recommendedName>
        <fullName evidence="2">DUF559 domain-containing protein</fullName>
    </recommendedName>
</protein>
<name>A0A485LX43_9ZZZZ</name>
<dbReference type="InterPro" id="IPR011335">
    <property type="entry name" value="Restrct_endonuc-II-like"/>
</dbReference>
<evidence type="ECO:0000313" key="3">
    <source>
        <dbReference type="EMBL" id="VFU12628.1"/>
    </source>
</evidence>
<sequence length="116" mass="13370">MSNTHVRRTRDLRKRSTDTEQPLRRHLLARQMSGQKFSRRQTAGDYIVDFLCCEKRVIIELDGGPYGIHQEKDIMRDSWLKKQGLRALRFRNNEVFSNTDGALQTVLDAYSGGDGA</sequence>
<organism evidence="3">
    <name type="scientific">anaerobic digester metagenome</name>
    <dbReference type="NCBI Taxonomy" id="1263854"/>
    <lineage>
        <taxon>unclassified sequences</taxon>
        <taxon>metagenomes</taxon>
        <taxon>ecological metagenomes</taxon>
    </lineage>
</organism>
<dbReference type="InterPro" id="IPR007569">
    <property type="entry name" value="DUF559"/>
</dbReference>
<dbReference type="PANTHER" id="PTHR38590:SF1">
    <property type="entry name" value="BLL0828 PROTEIN"/>
    <property type="match status" value="1"/>
</dbReference>
<proteinExistence type="predicted"/>
<feature type="compositionally biased region" description="Basic residues" evidence="1">
    <location>
        <begin position="1"/>
        <end position="13"/>
    </location>
</feature>
<feature type="domain" description="DUF559" evidence="2">
    <location>
        <begin position="7"/>
        <end position="108"/>
    </location>
</feature>
<reference evidence="3" key="1">
    <citation type="submission" date="2019-03" db="EMBL/GenBank/DDBJ databases">
        <authorList>
            <person name="Hao L."/>
        </authorList>
    </citation>
    <scope>NUCLEOTIDE SEQUENCE</scope>
</reference>
<evidence type="ECO:0000256" key="1">
    <source>
        <dbReference type="SAM" id="MobiDB-lite"/>
    </source>
</evidence>
<dbReference type="SUPFAM" id="SSF52980">
    <property type="entry name" value="Restriction endonuclease-like"/>
    <property type="match status" value="1"/>
</dbReference>
<dbReference type="PANTHER" id="PTHR38590">
    <property type="entry name" value="BLL0828 PROTEIN"/>
    <property type="match status" value="1"/>
</dbReference>
<dbReference type="CDD" id="cd01038">
    <property type="entry name" value="Endonuclease_DUF559"/>
    <property type="match status" value="1"/>
</dbReference>
<dbReference type="AlphaFoldDB" id="A0A485LX43"/>